<name>A0AAU9DFK4_9LACO</name>
<dbReference type="GO" id="GO:0008982">
    <property type="term" value="F:protein-N(PI)-phosphohistidine-sugar phosphotransferase activity"/>
    <property type="evidence" value="ECO:0007669"/>
    <property type="project" value="InterPro"/>
</dbReference>
<evidence type="ECO:0000256" key="11">
    <source>
        <dbReference type="PROSITE-ProRule" id="PRU00421"/>
    </source>
</evidence>
<evidence type="ECO:0000256" key="2">
    <source>
        <dbReference type="ARBA" id="ARBA00022448"/>
    </source>
</evidence>
<evidence type="ECO:0000256" key="7">
    <source>
        <dbReference type="ARBA" id="ARBA00022692"/>
    </source>
</evidence>
<evidence type="ECO:0000313" key="16">
    <source>
        <dbReference type="Proteomes" id="UP001321804"/>
    </source>
</evidence>
<feature type="transmembrane region" description="Helical" evidence="12">
    <location>
        <begin position="358"/>
        <end position="375"/>
    </location>
</feature>
<feature type="transmembrane region" description="Helical" evidence="12">
    <location>
        <begin position="418"/>
        <end position="444"/>
    </location>
</feature>
<dbReference type="RefSeq" id="WP_317696825.1">
    <property type="nucleotide sequence ID" value="NZ_AP026801.1"/>
</dbReference>
<evidence type="ECO:0000256" key="5">
    <source>
        <dbReference type="ARBA" id="ARBA00022679"/>
    </source>
</evidence>
<keyword evidence="10 12" id="KW-0472">Membrane</keyword>
<feature type="transmembrane region" description="Helical" evidence="12">
    <location>
        <begin position="123"/>
        <end position="144"/>
    </location>
</feature>
<comment type="subcellular location">
    <subcellularLocation>
        <location evidence="1">Cell membrane</location>
        <topology evidence="1">Multi-pass membrane protein</topology>
    </subcellularLocation>
</comment>
<dbReference type="FunFam" id="3.30.1360.60:FF:000001">
    <property type="entry name" value="PTS system glucose-specific IIBC component PtsG"/>
    <property type="match status" value="1"/>
</dbReference>
<evidence type="ECO:0008006" key="17">
    <source>
        <dbReference type="Google" id="ProtNLM"/>
    </source>
</evidence>
<sequence>MAQDYNKLADDIIAGVGGADNVDKVIHCITRLRFYLKDEKKADTEKISNLPGIAGAVYNAALGQYQVVIGPAVNDVYDAVVAKLGSEVVDQEATEKALEETGGAQPKTNRTAWENVTHAFQTLIGTITGSMIPVVGLLAASGILKGILTLITELKWVQANSSTYVIINAMGDAVFYFLPILVGFTAAKQLKSDPITVAAIGGLLVHPTITAIYEGTSKFALTNILGVQFNANFFGIPVKIPQYTYSIFPIIVAAWLARPIGNWLKKVLPLSLRSIFQPLFTIFIVGTLIIVVFGPVITLISQGFATFLNWLLTLNEAVAGLIIGGFYQSLVIFGLHWMVVPLVANDIASSGHSVLNALISYTMIAQAAGAFAVAVKTKNKNLRSLSIAGGLSGFAGVTEPAMYGVNLKYGKVFWMSNIGSAIGAAIGGFFKIDMFGFTGSWIGLPSYFAGGTGNTWLFVATAAITTIVSFGCVYLWGFKDSDIDKVKKAEKKNVFKDAVA</sequence>
<dbReference type="PROSITE" id="PS51098">
    <property type="entry name" value="PTS_EIIB_TYPE_1"/>
    <property type="match status" value="1"/>
</dbReference>
<reference evidence="15 16" key="1">
    <citation type="journal article" date="2023" name="Microbiol. Spectr.">
        <title>Symbiosis of Carpenter Bees with Uncharacterized Lactic Acid Bacteria Showing NAD Auxotrophy.</title>
        <authorList>
            <person name="Kawasaki S."/>
            <person name="Ozawa K."/>
            <person name="Mori T."/>
            <person name="Yamamoto A."/>
            <person name="Ito M."/>
            <person name="Ohkuma M."/>
            <person name="Sakamoto M."/>
            <person name="Matsutani M."/>
        </authorList>
    </citation>
    <scope>NUCLEOTIDE SEQUENCE [LARGE SCALE GENOMIC DNA]</scope>
    <source>
        <strain evidence="15 16">KimC2</strain>
    </source>
</reference>
<dbReference type="GO" id="GO:0015771">
    <property type="term" value="P:trehalose transport"/>
    <property type="evidence" value="ECO:0007669"/>
    <property type="project" value="TreeGrafter"/>
</dbReference>
<dbReference type="CDD" id="cd00212">
    <property type="entry name" value="PTS_IIB_glc"/>
    <property type="match status" value="1"/>
</dbReference>
<dbReference type="GO" id="GO:0009401">
    <property type="term" value="P:phosphoenolpyruvate-dependent sugar phosphotransferase system"/>
    <property type="evidence" value="ECO:0007669"/>
    <property type="project" value="UniProtKB-KW"/>
</dbReference>
<evidence type="ECO:0000256" key="9">
    <source>
        <dbReference type="ARBA" id="ARBA00022989"/>
    </source>
</evidence>
<dbReference type="InterPro" id="IPR018113">
    <property type="entry name" value="PTrfase_EIIB_Cys"/>
</dbReference>
<keyword evidence="6" id="KW-0598">Phosphotransferase system</keyword>
<evidence type="ECO:0000313" key="15">
    <source>
        <dbReference type="EMBL" id="BDR55482.1"/>
    </source>
</evidence>
<evidence type="ECO:0000256" key="12">
    <source>
        <dbReference type="SAM" id="Phobius"/>
    </source>
</evidence>
<dbReference type="GO" id="GO:0016301">
    <property type="term" value="F:kinase activity"/>
    <property type="evidence" value="ECO:0007669"/>
    <property type="project" value="UniProtKB-KW"/>
</dbReference>
<dbReference type="GO" id="GO:0005886">
    <property type="term" value="C:plasma membrane"/>
    <property type="evidence" value="ECO:0007669"/>
    <property type="project" value="UniProtKB-SubCell"/>
</dbReference>
<evidence type="ECO:0000256" key="6">
    <source>
        <dbReference type="ARBA" id="ARBA00022683"/>
    </source>
</evidence>
<keyword evidence="2" id="KW-0813">Transport</keyword>
<evidence type="ECO:0000259" key="14">
    <source>
        <dbReference type="PROSITE" id="PS51103"/>
    </source>
</evidence>
<dbReference type="InterPro" id="IPR013013">
    <property type="entry name" value="PTS_EIIC_1"/>
</dbReference>
<evidence type="ECO:0000256" key="1">
    <source>
        <dbReference type="ARBA" id="ARBA00004651"/>
    </source>
</evidence>
<feature type="transmembrane region" description="Helical" evidence="12">
    <location>
        <begin position="164"/>
        <end position="187"/>
    </location>
</feature>
<dbReference type="Pfam" id="PF00367">
    <property type="entry name" value="PTS_EIIB"/>
    <property type="match status" value="1"/>
</dbReference>
<gene>
    <name evidence="15" type="ORF">KIMC2_00440</name>
</gene>
<feature type="transmembrane region" description="Helical" evidence="12">
    <location>
        <begin position="317"/>
        <end position="338"/>
    </location>
</feature>
<keyword evidence="8" id="KW-0418">Kinase</keyword>
<feature type="transmembrane region" description="Helical" evidence="12">
    <location>
        <begin position="243"/>
        <end position="260"/>
    </location>
</feature>
<keyword evidence="4" id="KW-0762">Sugar transport</keyword>
<keyword evidence="5" id="KW-0808">Transferase</keyword>
<dbReference type="PROSITE" id="PS01035">
    <property type="entry name" value="PTS_EIIB_TYPE_1_CYS"/>
    <property type="match status" value="1"/>
</dbReference>
<dbReference type="InterPro" id="IPR003352">
    <property type="entry name" value="PTS_EIIC"/>
</dbReference>
<feature type="transmembrane region" description="Helical" evidence="12">
    <location>
        <begin position="456"/>
        <end position="478"/>
    </location>
</feature>
<dbReference type="EMBL" id="AP026801">
    <property type="protein sequence ID" value="BDR55482.1"/>
    <property type="molecule type" value="Genomic_DNA"/>
</dbReference>
<proteinExistence type="predicted"/>
<keyword evidence="3" id="KW-1003">Cell membrane</keyword>
<protein>
    <recommendedName>
        <fullName evidence="17">PTS beta-glucoside transporter subunit IIABC</fullName>
    </recommendedName>
</protein>
<dbReference type="Gene3D" id="3.30.1360.60">
    <property type="entry name" value="Glucose permease domain IIB"/>
    <property type="match status" value="1"/>
</dbReference>
<feature type="transmembrane region" description="Helical" evidence="12">
    <location>
        <begin position="280"/>
        <end position="305"/>
    </location>
</feature>
<dbReference type="InterPro" id="IPR001996">
    <property type="entry name" value="PTS_IIB_1"/>
</dbReference>
<evidence type="ECO:0000256" key="4">
    <source>
        <dbReference type="ARBA" id="ARBA00022597"/>
    </source>
</evidence>
<feature type="domain" description="PTS EIIB type-1" evidence="13">
    <location>
        <begin position="6"/>
        <end position="90"/>
    </location>
</feature>
<evidence type="ECO:0000256" key="3">
    <source>
        <dbReference type="ARBA" id="ARBA00022475"/>
    </source>
</evidence>
<dbReference type="Proteomes" id="UP001321804">
    <property type="component" value="Chromosome"/>
</dbReference>
<dbReference type="PROSITE" id="PS51103">
    <property type="entry name" value="PTS_EIIC_TYPE_1"/>
    <property type="match status" value="1"/>
</dbReference>
<dbReference type="PANTHER" id="PTHR30175:SF1">
    <property type="entry name" value="PTS SYSTEM ARBUTIN-, CELLOBIOSE-, AND SALICIN-SPECIFIC EIIBC COMPONENT-RELATED"/>
    <property type="match status" value="1"/>
</dbReference>
<dbReference type="InterPro" id="IPR050558">
    <property type="entry name" value="PTS_Sugar-Specific_Components"/>
</dbReference>
<dbReference type="Pfam" id="PF02378">
    <property type="entry name" value="PTS_EIIC"/>
    <property type="match status" value="1"/>
</dbReference>
<keyword evidence="16" id="KW-1185">Reference proteome</keyword>
<evidence type="ECO:0000256" key="8">
    <source>
        <dbReference type="ARBA" id="ARBA00022777"/>
    </source>
</evidence>
<evidence type="ECO:0000259" key="13">
    <source>
        <dbReference type="PROSITE" id="PS51098"/>
    </source>
</evidence>
<dbReference type="GO" id="GO:0090589">
    <property type="term" value="F:protein-phosphocysteine-trehalose phosphotransferase system transporter activity"/>
    <property type="evidence" value="ECO:0007669"/>
    <property type="project" value="TreeGrafter"/>
</dbReference>
<organism evidence="15 16">
    <name type="scientific">Xylocopilactobacillus apis</name>
    <dbReference type="NCBI Taxonomy" id="2932183"/>
    <lineage>
        <taxon>Bacteria</taxon>
        <taxon>Bacillati</taxon>
        <taxon>Bacillota</taxon>
        <taxon>Bacilli</taxon>
        <taxon>Lactobacillales</taxon>
        <taxon>Lactobacillaceae</taxon>
        <taxon>Xylocopilactobacillus</taxon>
    </lineage>
</organism>
<accession>A0AAU9DFK4</accession>
<dbReference type="InterPro" id="IPR036878">
    <property type="entry name" value="Glu_permease_IIB"/>
</dbReference>
<keyword evidence="9 12" id="KW-1133">Transmembrane helix</keyword>
<evidence type="ECO:0000256" key="10">
    <source>
        <dbReference type="ARBA" id="ARBA00023136"/>
    </source>
</evidence>
<feature type="active site" description="Phosphocysteine intermediate; for EIIB activity" evidence="11">
    <location>
        <position position="28"/>
    </location>
</feature>
<feature type="domain" description="PTS EIIC type-1" evidence="14">
    <location>
        <begin position="125"/>
        <end position="490"/>
    </location>
</feature>
<dbReference type="AlphaFoldDB" id="A0AAU9DFK4"/>
<dbReference type="SUPFAM" id="SSF55604">
    <property type="entry name" value="Glucose permease domain IIB"/>
    <property type="match status" value="1"/>
</dbReference>
<dbReference type="PANTHER" id="PTHR30175">
    <property type="entry name" value="PHOSPHOTRANSFERASE SYSTEM TRANSPORT PROTEIN"/>
    <property type="match status" value="1"/>
</dbReference>
<dbReference type="KEGG" id="xak:KIMC2_00440"/>
<keyword evidence="7 12" id="KW-0812">Transmembrane</keyword>